<keyword evidence="3" id="KW-1185">Reference proteome</keyword>
<keyword evidence="1" id="KW-1133">Transmembrane helix</keyword>
<feature type="transmembrane region" description="Helical" evidence="1">
    <location>
        <begin position="31"/>
        <end position="48"/>
    </location>
</feature>
<dbReference type="Proteomes" id="UP000474296">
    <property type="component" value="Unassembled WGS sequence"/>
</dbReference>
<dbReference type="RefSeq" id="WP_164033273.1">
    <property type="nucleotide sequence ID" value="NZ_JAABOQ010000006.1"/>
</dbReference>
<keyword evidence="1" id="KW-0472">Membrane</keyword>
<sequence>MEDLSTLTEWVGYAASAGVLSSFLMRDIRKLRMVNSVGCALFVVYGFLLNSWPVIITNVAILVINFYYLFLKKTV</sequence>
<dbReference type="EMBL" id="JAABOQ010000006">
    <property type="protein sequence ID" value="NER18593.1"/>
    <property type="molecule type" value="Genomic_DNA"/>
</dbReference>
<proteinExistence type="predicted"/>
<accession>A0A6M0CNR6</accession>
<organism evidence="2 3">
    <name type="scientific">Spongiivirga citrea</name>
    <dbReference type="NCBI Taxonomy" id="1481457"/>
    <lineage>
        <taxon>Bacteria</taxon>
        <taxon>Pseudomonadati</taxon>
        <taxon>Bacteroidota</taxon>
        <taxon>Flavobacteriia</taxon>
        <taxon>Flavobacteriales</taxon>
        <taxon>Flavobacteriaceae</taxon>
        <taxon>Spongiivirga</taxon>
    </lineage>
</organism>
<evidence type="ECO:0000313" key="3">
    <source>
        <dbReference type="Proteomes" id="UP000474296"/>
    </source>
</evidence>
<dbReference type="Gene3D" id="1.20.1280.290">
    <property type="match status" value="1"/>
</dbReference>
<evidence type="ECO:0000256" key="1">
    <source>
        <dbReference type="SAM" id="Phobius"/>
    </source>
</evidence>
<dbReference type="AlphaFoldDB" id="A0A6M0CNR6"/>
<keyword evidence="1" id="KW-0812">Transmembrane</keyword>
<evidence type="ECO:0000313" key="2">
    <source>
        <dbReference type="EMBL" id="NER18593.1"/>
    </source>
</evidence>
<gene>
    <name evidence="2" type="ORF">GWK10_15340</name>
</gene>
<protein>
    <submittedName>
        <fullName evidence="2">Uroporphyrinogen decarboxylase</fullName>
    </submittedName>
</protein>
<comment type="caution">
    <text evidence="2">The sequence shown here is derived from an EMBL/GenBank/DDBJ whole genome shotgun (WGS) entry which is preliminary data.</text>
</comment>
<name>A0A6M0CNR6_9FLAO</name>
<feature type="transmembrane region" description="Helical" evidence="1">
    <location>
        <begin position="54"/>
        <end position="71"/>
    </location>
</feature>
<reference evidence="2 3" key="1">
    <citation type="submission" date="2020-01" db="EMBL/GenBank/DDBJ databases">
        <title>Spongiivirga citrea KCTC 32990T.</title>
        <authorList>
            <person name="Wang G."/>
        </authorList>
    </citation>
    <scope>NUCLEOTIDE SEQUENCE [LARGE SCALE GENOMIC DNA]</scope>
    <source>
        <strain evidence="2 3">KCTC 32990</strain>
    </source>
</reference>